<reference evidence="5 6" key="1">
    <citation type="journal article" date="2022" name="Front. Microbiol.">
        <title>High genomic differentiation and limited gene flow indicate recent cryptic speciation within the genus Laspinema (cyanobacteria).</title>
        <authorList>
            <person name="Stanojkovic A."/>
            <person name="Skoupy S."/>
            <person name="Skaloud P."/>
            <person name="Dvorak P."/>
        </authorList>
    </citation>
    <scope>NUCLEOTIDE SEQUENCE [LARGE SCALE GENOMIC DNA]</scope>
    <source>
        <strain evidence="5 6">D2a</strain>
    </source>
</reference>
<keyword evidence="5" id="KW-0560">Oxidoreductase</keyword>
<protein>
    <submittedName>
        <fullName evidence="5">Alpha-ketoglutarate-dependent dioxygenase AlkB</fullName>
    </submittedName>
</protein>
<keyword evidence="6" id="KW-1185">Reference proteome</keyword>
<dbReference type="InterPro" id="IPR025475">
    <property type="entry name" value="DUF4326"/>
</dbReference>
<dbReference type="Proteomes" id="UP001525890">
    <property type="component" value="Unassembled WGS sequence"/>
</dbReference>
<dbReference type="Pfam" id="PF10686">
    <property type="entry name" value="YAcAr"/>
    <property type="match status" value="1"/>
</dbReference>
<feature type="domain" description="Alpha-ketoglutarate-dependent dioxygenase AlkB-like" evidence="3">
    <location>
        <begin position="5"/>
        <end position="208"/>
    </location>
</feature>
<evidence type="ECO:0000256" key="1">
    <source>
        <dbReference type="SAM" id="MobiDB-lite"/>
    </source>
</evidence>
<evidence type="ECO:0000259" key="4">
    <source>
        <dbReference type="Pfam" id="PF14216"/>
    </source>
</evidence>
<dbReference type="InterPro" id="IPR037151">
    <property type="entry name" value="AlkB-like_sf"/>
</dbReference>
<gene>
    <name evidence="5" type="ORF">NG799_01765</name>
</gene>
<dbReference type="InterPro" id="IPR027450">
    <property type="entry name" value="AlkB-like"/>
</dbReference>
<dbReference type="Gene3D" id="3.40.50.450">
    <property type="match status" value="1"/>
</dbReference>
<keyword evidence="5" id="KW-0223">Dioxygenase</keyword>
<evidence type="ECO:0000259" key="2">
    <source>
        <dbReference type="Pfam" id="PF10686"/>
    </source>
</evidence>
<dbReference type="InterPro" id="IPR019627">
    <property type="entry name" value="YAcAr"/>
</dbReference>
<proteinExistence type="predicted"/>
<accession>A0ABT2MJX7</accession>
<dbReference type="SUPFAM" id="SSF51197">
    <property type="entry name" value="Clavaminate synthase-like"/>
    <property type="match status" value="1"/>
</dbReference>
<name>A0ABT2MJX7_9CYAN</name>
<dbReference type="EMBL" id="JAMXFF010000002">
    <property type="protein sequence ID" value="MCT7965058.1"/>
    <property type="molecule type" value="Genomic_DNA"/>
</dbReference>
<comment type="caution">
    <text evidence="5">The sequence shown here is derived from an EMBL/GenBank/DDBJ whole genome shotgun (WGS) entry which is preliminary data.</text>
</comment>
<dbReference type="GO" id="GO:0051213">
    <property type="term" value="F:dioxygenase activity"/>
    <property type="evidence" value="ECO:0007669"/>
    <property type="project" value="UniProtKB-KW"/>
</dbReference>
<sequence>MPIIIKPGFASSVRTQILSAVDTVIEKAPLYQAAVGDRGGKMRYSMTNCGTFGWWSTQGYTKINPMTNQRWPDIPPAILNLIQPIGEKVYPGFQLQTVAIDVFDMDMNRPDKPILNFHQDTSERNKQAPIISISFGSGTFIVAGQVDGQGRIPAAQLRRINRTMTTTYELKDADLVVLYGDERLCFYGAGKVSESSELGNKRISITGRMVDPLNQEDKPIIFSFVGNQSIETLTPPIIEKMEDAMTFRKTLNPQPKNPSEILVGSLPGFDRPTITYLRSKKYPSVFIYNMGNENVPQTYPVRNVGNEPAPLMEMLEEADYLLLATNGTEKRTQYAKNYFETLNKPIWEVLVEDERTDEGEPENIPDVPEEEPPSTLSPNRRANSIGHCRVTNIRDTGSFGFSSTNWHTPDYSRVYIGRGGSQGIARSPMNNPYPIGKEGTREDVLDKFRKYSWPLIRDELAPFYPAIYNVASLLAQGKPVELVCHCDPLPCHGHIIHKAALWMIENNRVPYEPDAPVESDTRLHLGMAGLSNLIGNLTPRMELEIETLLENKHRKWYLKLNDIPTRNPVVHIRDNPGFDRFVQQYLIRQKYQDVVVHGQLPSNLPTDLNWTTSSEPLTSNLNYLFVQWDAEDTDLQQLMQQFNQLNKTLIAYVRKPKINLPDPIPKLDDPQRFAKYGAAVPNGSYVAVIGSRKFRSAAWAKGAITQFINALPGDCKIVSGGAKGADSYAEDAAIARGLPIIVHPANWVQTPKRDATGQIDPNWRPKLIPSDRRIEDSNERSNAGTERNKVIVDDCNCLYAFIVRGGSSGSEDATQYAALKDKHNLEMVFEEGAEEVERVNSRRSTMNLFFFEEGV</sequence>
<feature type="domain" description="DUF4326" evidence="4">
    <location>
        <begin position="406"/>
        <end position="497"/>
    </location>
</feature>
<dbReference type="Pfam" id="PF14216">
    <property type="entry name" value="DUF4326"/>
    <property type="match status" value="1"/>
</dbReference>
<dbReference type="Gene3D" id="2.60.120.590">
    <property type="entry name" value="Alpha-ketoglutarate-dependent dioxygenase AlkB-like"/>
    <property type="match status" value="1"/>
</dbReference>
<evidence type="ECO:0000313" key="5">
    <source>
        <dbReference type="EMBL" id="MCT7965058.1"/>
    </source>
</evidence>
<feature type="domain" description="YspA cpYpsA-related SLOG" evidence="2">
    <location>
        <begin position="686"/>
        <end position="747"/>
    </location>
</feature>
<evidence type="ECO:0000313" key="6">
    <source>
        <dbReference type="Proteomes" id="UP001525890"/>
    </source>
</evidence>
<feature type="region of interest" description="Disordered" evidence="1">
    <location>
        <begin position="354"/>
        <end position="382"/>
    </location>
</feature>
<dbReference type="RefSeq" id="WP_368004792.1">
    <property type="nucleotide sequence ID" value="NZ_JAMXFF010000002.1"/>
</dbReference>
<evidence type="ECO:0000259" key="3">
    <source>
        <dbReference type="Pfam" id="PF13532"/>
    </source>
</evidence>
<organism evidence="5 6">
    <name type="scientific">Laspinema palackyanum D2a</name>
    <dbReference type="NCBI Taxonomy" id="2953684"/>
    <lineage>
        <taxon>Bacteria</taxon>
        <taxon>Bacillati</taxon>
        <taxon>Cyanobacteriota</taxon>
        <taxon>Cyanophyceae</taxon>
        <taxon>Oscillatoriophycideae</taxon>
        <taxon>Oscillatoriales</taxon>
        <taxon>Laspinemataceae</taxon>
        <taxon>Laspinema</taxon>
        <taxon>Laspinema palackyanum</taxon>
    </lineage>
</organism>
<dbReference type="Pfam" id="PF13532">
    <property type="entry name" value="2OG-FeII_Oxy_2"/>
    <property type="match status" value="1"/>
</dbReference>
<feature type="compositionally biased region" description="Acidic residues" evidence="1">
    <location>
        <begin position="354"/>
        <end position="372"/>
    </location>
</feature>